<protein>
    <submittedName>
        <fullName evidence="5">S-layer homology domain-containing protein</fullName>
    </submittedName>
</protein>
<evidence type="ECO:0000256" key="1">
    <source>
        <dbReference type="ARBA" id="ARBA00022737"/>
    </source>
</evidence>
<dbReference type="InterPro" id="IPR051465">
    <property type="entry name" value="Cell_Envelope_Struct_Comp"/>
</dbReference>
<dbReference type="InterPro" id="IPR017868">
    <property type="entry name" value="Filamin/ABP280_repeat-like"/>
</dbReference>
<dbReference type="Gene3D" id="2.150.10.10">
    <property type="entry name" value="Serralysin-like metalloprotease, C-terminal"/>
    <property type="match status" value="1"/>
</dbReference>
<name>A0A8J8B2H7_9FIRM</name>
<reference evidence="5" key="1">
    <citation type="submission" date="2021-04" db="EMBL/GenBank/DDBJ databases">
        <title>Sinoanaerobacter chloroacetimidivorans sp. nov., an obligate anaerobic bacterium isolated from anaerobic sludge.</title>
        <authorList>
            <person name="Bao Y."/>
        </authorList>
    </citation>
    <scope>NUCLEOTIDE SEQUENCE</scope>
    <source>
        <strain evidence="5">BAD-6</strain>
    </source>
</reference>
<dbReference type="Proteomes" id="UP000675664">
    <property type="component" value="Unassembled WGS sequence"/>
</dbReference>
<sequence>MKKIVTILLVLCMVCSPSGMVFGATASDIENHWGNDVIQNWMNRGLIGGYSDGTFRPDKAITRAEFMAMVNKAFNLEAKGSIHFKDVAETDWYYDAVRAAFHADYIGGYPDGSIKPNHPICRQEVAAILSKIRNTAQNPDVIHQFSDANLIAEWAKGFVGAVVAEGYMSGYPMGTFKPTSYLTRAEAVTVLNKVLAVQISDQEVSYLGAGVFGPETGKTTIAKNVIIKADGVTLQNTVIKGNLIIAEEVGDGDVWLNNIIVEGETFIRGGGKDSIHINGGKYSKITVQKTSNGGVRVVVTNLEGAEVLISEAAAGEEIIIVLDDNSTISKLVADAKTVVQGQGTIKVATGKMVSSSTFEKAPERIILPSGGRNRIEMEAVNITGEAIVGTALTAVPTPSAATVTYQWKISSDGVTYVNISGSTGSIYMPVNDDVGKFIKAEAMGTGSYKGTISSNVVGPVIPAPAQTVTASASALTMAAGEESEVTLTVLDGLGDIDTRYHGERTVTLSGAASSPFGSYGSFNGTELTADSMNGQDFNVTFTSGVAIINLSLHKAAVQTITFSIDDVAAPATNPIIFVPVPAAAAGMDLSADIAAPEISGGLFAQQPAITLKDIYGNICVNDSETAVTAARKDDGDWILTGTKTVTASNGIVSFTDLGAENIVEISGGKIAFTAGSLPEVLSTVVTLPFHALTATAAAFSSTPAAGDANPVTLTVKDARGNIATRFHGVRTVTISGVAPSPFGSYGSFNGTLLTADSVTGQAVNVTFTSGVAIINLSLHKAAAQTIAFSIADIAAPAVNPIAFTVSVGSAAGMYLTTDITAPAINGGLFSNQPVITLKDAYGNLCANDSHTTVTASKKDSGVWTLTGTKTVTASNGVVSFTNLGATNSAEIIGAQIAFIASGMPEALSGTVTLPFYAQTATASASASAPVAGIVNPVTLTVKDALGNVDTTFNGTRAVTISGVEPASLGSYGTFNGTTLTASSKTGQNINVTFTNGVAAPNLSLNKTATQTIAFRIAGVAIPGTNSLSVTPVVADEVTEGRISIIDPGLQAAGAPFNLEITLYDKYGNTVNNGVYTVTVSSDLDGVLVNEQPVSFSSGDGTGSVSVMLGTGGIHILTVTANSVKFVPAAPATVMIPVWDDASGWFILGDASGGGGGGGGNSQNGARGGNGGGNDDKIIGTDAGDIIFGDGSGGGGGYQGSWGSTSGSGGSGGGGNDTIYGGLEDDIIFGDGFNGASGWNSNRGGFGGGGGGGGGGNLSGNTGGQGGLGAGSGRGYSGNGSILVSGFGNVGDSVATATSTIGKGGSNGGSRDSGYGGGGGFGGSNGGAGGNWSSASGQGQDGNTNPHAYKFSDSSIYDYTYNILGNILAWYPNYGAGNDVIDGGSGSDQLFGLGGNDTFEFRLDSSYGDEDIDTIWDFNVRGSDRIRLINDGVEITSELYIAIIAAQTADGKDRTIIFSNGSGQQITIIVKNLNRDLTAQDFGL</sequence>
<dbReference type="Gene3D" id="2.60.40.2700">
    <property type="match status" value="1"/>
</dbReference>
<keyword evidence="6" id="KW-1185">Reference proteome</keyword>
<dbReference type="PANTHER" id="PTHR43308">
    <property type="entry name" value="OUTER MEMBRANE PROTEIN ALPHA-RELATED"/>
    <property type="match status" value="1"/>
</dbReference>
<keyword evidence="1" id="KW-0677">Repeat</keyword>
<dbReference type="PROSITE" id="PS50194">
    <property type="entry name" value="FILAMIN_REPEAT"/>
    <property type="match status" value="1"/>
</dbReference>
<feature type="region of interest" description="Disordered" evidence="2">
    <location>
        <begin position="1155"/>
        <end position="1175"/>
    </location>
</feature>
<reference evidence="5" key="2">
    <citation type="submission" date="2021-04" db="EMBL/GenBank/DDBJ databases">
        <authorList>
            <person name="Liu J."/>
        </authorList>
    </citation>
    <scope>NUCLEOTIDE SEQUENCE</scope>
    <source>
        <strain evidence="5">BAD-6</strain>
    </source>
</reference>
<keyword evidence="3" id="KW-0732">Signal</keyword>
<dbReference type="InterPro" id="IPR001119">
    <property type="entry name" value="SLH_dom"/>
</dbReference>
<feature type="domain" description="SLH" evidence="4">
    <location>
        <begin position="85"/>
        <end position="141"/>
    </location>
</feature>
<dbReference type="PANTHER" id="PTHR43308:SF5">
    <property type="entry name" value="S-LAYER PROTEIN _ PEPTIDOGLYCAN ENDO-BETA-N-ACETYLGLUCOSAMINIDASE"/>
    <property type="match status" value="1"/>
</dbReference>
<accession>A0A8J8B2H7</accession>
<comment type="caution">
    <text evidence="5">The sequence shown here is derived from an EMBL/GenBank/DDBJ whole genome shotgun (WGS) entry which is preliminary data.</text>
</comment>
<feature type="region of interest" description="Disordered" evidence="2">
    <location>
        <begin position="1196"/>
        <end position="1216"/>
    </location>
</feature>
<dbReference type="EMBL" id="JAGSND010000017">
    <property type="protein sequence ID" value="MBR0599828.1"/>
    <property type="molecule type" value="Genomic_DNA"/>
</dbReference>
<gene>
    <name evidence="5" type="ORF">KCX82_18245</name>
</gene>
<evidence type="ECO:0000313" key="6">
    <source>
        <dbReference type="Proteomes" id="UP000675664"/>
    </source>
</evidence>
<feature type="compositionally biased region" description="Gly residues" evidence="2">
    <location>
        <begin position="1313"/>
        <end position="1329"/>
    </location>
</feature>
<feature type="chain" id="PRO_5039292355" evidence="3">
    <location>
        <begin position="24"/>
        <end position="1483"/>
    </location>
</feature>
<feature type="region of interest" description="Disordered" evidence="2">
    <location>
        <begin position="1298"/>
        <end position="1345"/>
    </location>
</feature>
<dbReference type="Pfam" id="PF00395">
    <property type="entry name" value="SLH"/>
    <property type="match status" value="3"/>
</dbReference>
<feature type="domain" description="SLH" evidence="4">
    <location>
        <begin position="21"/>
        <end position="84"/>
    </location>
</feature>
<proteinExistence type="predicted"/>
<dbReference type="InterPro" id="IPR011049">
    <property type="entry name" value="Serralysin-like_metalloprot_C"/>
</dbReference>
<dbReference type="RefSeq" id="WP_264373325.1">
    <property type="nucleotide sequence ID" value="NZ_JAGSND010000017.1"/>
</dbReference>
<feature type="domain" description="SLH" evidence="4">
    <location>
        <begin position="142"/>
        <end position="205"/>
    </location>
</feature>
<feature type="compositionally biased region" description="Gly residues" evidence="2">
    <location>
        <begin position="1155"/>
        <end position="1172"/>
    </location>
</feature>
<evidence type="ECO:0000313" key="5">
    <source>
        <dbReference type="EMBL" id="MBR0599828.1"/>
    </source>
</evidence>
<dbReference type="SUPFAM" id="SSF51120">
    <property type="entry name" value="beta-Roll"/>
    <property type="match status" value="1"/>
</dbReference>
<evidence type="ECO:0000259" key="4">
    <source>
        <dbReference type="PROSITE" id="PS51272"/>
    </source>
</evidence>
<evidence type="ECO:0000256" key="3">
    <source>
        <dbReference type="SAM" id="SignalP"/>
    </source>
</evidence>
<dbReference type="PROSITE" id="PS51272">
    <property type="entry name" value="SLH"/>
    <property type="match status" value="3"/>
</dbReference>
<evidence type="ECO:0000256" key="2">
    <source>
        <dbReference type="SAM" id="MobiDB-lite"/>
    </source>
</evidence>
<feature type="signal peptide" evidence="3">
    <location>
        <begin position="1"/>
        <end position="23"/>
    </location>
</feature>
<feature type="compositionally biased region" description="Gly residues" evidence="2">
    <location>
        <begin position="1196"/>
        <end position="1215"/>
    </location>
</feature>
<organism evidence="5 6">
    <name type="scientific">Sinanaerobacter chloroacetimidivorans</name>
    <dbReference type="NCBI Taxonomy" id="2818044"/>
    <lineage>
        <taxon>Bacteria</taxon>
        <taxon>Bacillati</taxon>
        <taxon>Bacillota</taxon>
        <taxon>Clostridia</taxon>
        <taxon>Peptostreptococcales</taxon>
        <taxon>Anaerovoracaceae</taxon>
        <taxon>Sinanaerobacter</taxon>
    </lineage>
</organism>